<accession>A0ABW7NE81</accession>
<sequence length="302" mass="32568">MKRTFLSGKKATAFFSRGLAATILAFGALTFATSCGEDEKVDPPVPAAASFVAQVDVFEVTFVNSSTGAVSSAWDFGDGNTSTELNVVHTYTSPGDYTVTLTVTGEAEDTDTAEEVVSIVIPESSFENGDFDLYPADHEMYQANNDMWEPPTADDGWTGREGFRAGGMTTDGKKLEDGTKTNGLKIYGPERGAYQVVDVVPGATYVVTFEAATEVIDEPAVDLVSAYILSEEIKTEAAITEANTMAKVTVTSYPTAAKGEFQTYSMEFTATTDKVLFFLISDDPLVDGTREVWTDNYVIDFK</sequence>
<feature type="chain" id="PRO_5046520384" evidence="1">
    <location>
        <begin position="37"/>
        <end position="302"/>
    </location>
</feature>
<gene>
    <name evidence="3" type="ORF">ACHKAR_20770</name>
</gene>
<dbReference type="Proteomes" id="UP001610063">
    <property type="component" value="Unassembled WGS sequence"/>
</dbReference>
<dbReference type="InterPro" id="IPR013783">
    <property type="entry name" value="Ig-like_fold"/>
</dbReference>
<evidence type="ECO:0000313" key="3">
    <source>
        <dbReference type="EMBL" id="MFH6985901.1"/>
    </source>
</evidence>
<proteinExistence type="predicted"/>
<dbReference type="InterPro" id="IPR000601">
    <property type="entry name" value="PKD_dom"/>
</dbReference>
<dbReference type="SUPFAM" id="SSF49299">
    <property type="entry name" value="PKD domain"/>
    <property type="match status" value="1"/>
</dbReference>
<dbReference type="Pfam" id="PF18911">
    <property type="entry name" value="PKD_4"/>
    <property type="match status" value="1"/>
</dbReference>
<dbReference type="Gene3D" id="2.60.120.260">
    <property type="entry name" value="Galactose-binding domain-like"/>
    <property type="match status" value="1"/>
</dbReference>
<dbReference type="InterPro" id="IPR022409">
    <property type="entry name" value="PKD/Chitinase_dom"/>
</dbReference>
<reference evidence="3 4" key="1">
    <citation type="journal article" date="2013" name="Int. J. Syst. Evol. Microbiol.">
        <title>Marinoscillum luteum sp. nov., isolated from marine sediment.</title>
        <authorList>
            <person name="Cha I.T."/>
            <person name="Park S.J."/>
            <person name="Kim S.J."/>
            <person name="Kim J.G."/>
            <person name="Jung M.Y."/>
            <person name="Shin K.S."/>
            <person name="Kwon K.K."/>
            <person name="Yang S.H."/>
            <person name="Seo Y.S."/>
            <person name="Rhee S.K."/>
        </authorList>
    </citation>
    <scope>NUCLEOTIDE SEQUENCE [LARGE SCALE GENOMIC DNA]</scope>
    <source>
        <strain evidence="3 4">KCTC 23939</strain>
    </source>
</reference>
<evidence type="ECO:0000313" key="4">
    <source>
        <dbReference type="Proteomes" id="UP001610063"/>
    </source>
</evidence>
<protein>
    <submittedName>
        <fullName evidence="3">PKD domain-containing protein</fullName>
    </submittedName>
</protein>
<comment type="caution">
    <text evidence="3">The sequence shown here is derived from an EMBL/GenBank/DDBJ whole genome shotgun (WGS) entry which is preliminary data.</text>
</comment>
<dbReference type="InterPro" id="IPR035986">
    <property type="entry name" value="PKD_dom_sf"/>
</dbReference>
<feature type="domain" description="PKD" evidence="2">
    <location>
        <begin position="64"/>
        <end position="126"/>
    </location>
</feature>
<dbReference type="EMBL" id="JBIPKE010000020">
    <property type="protein sequence ID" value="MFH6985901.1"/>
    <property type="molecule type" value="Genomic_DNA"/>
</dbReference>
<organism evidence="3 4">
    <name type="scientific">Marinoscillum luteum</name>
    <dbReference type="NCBI Taxonomy" id="861051"/>
    <lineage>
        <taxon>Bacteria</taxon>
        <taxon>Pseudomonadati</taxon>
        <taxon>Bacteroidota</taxon>
        <taxon>Cytophagia</taxon>
        <taxon>Cytophagales</taxon>
        <taxon>Reichenbachiellaceae</taxon>
        <taxon>Marinoscillum</taxon>
    </lineage>
</organism>
<name>A0ABW7NE81_9BACT</name>
<evidence type="ECO:0000256" key="1">
    <source>
        <dbReference type="SAM" id="SignalP"/>
    </source>
</evidence>
<dbReference type="CDD" id="cd00146">
    <property type="entry name" value="PKD"/>
    <property type="match status" value="1"/>
</dbReference>
<dbReference type="SMART" id="SM00089">
    <property type="entry name" value="PKD"/>
    <property type="match status" value="1"/>
</dbReference>
<dbReference type="Gene3D" id="2.60.40.10">
    <property type="entry name" value="Immunoglobulins"/>
    <property type="match status" value="1"/>
</dbReference>
<dbReference type="RefSeq" id="WP_159582041.1">
    <property type="nucleotide sequence ID" value="NZ_JBIPKE010000020.1"/>
</dbReference>
<keyword evidence="1" id="KW-0732">Signal</keyword>
<dbReference type="PROSITE" id="PS51257">
    <property type="entry name" value="PROKAR_LIPOPROTEIN"/>
    <property type="match status" value="1"/>
</dbReference>
<feature type="signal peptide" evidence="1">
    <location>
        <begin position="1"/>
        <end position="36"/>
    </location>
</feature>
<dbReference type="PROSITE" id="PS50093">
    <property type="entry name" value="PKD"/>
    <property type="match status" value="1"/>
</dbReference>
<evidence type="ECO:0000259" key="2">
    <source>
        <dbReference type="PROSITE" id="PS50093"/>
    </source>
</evidence>
<keyword evidence="4" id="KW-1185">Reference proteome</keyword>